<evidence type="ECO:0000259" key="11">
    <source>
        <dbReference type="PROSITE" id="PS50893"/>
    </source>
</evidence>
<dbReference type="GO" id="GO:0016887">
    <property type="term" value="F:ATP hydrolysis activity"/>
    <property type="evidence" value="ECO:0007669"/>
    <property type="project" value="InterPro"/>
</dbReference>
<dbReference type="PANTHER" id="PTHR42798">
    <property type="entry name" value="LIPOPROTEIN-RELEASING SYSTEM ATP-BINDING PROTEIN LOLD"/>
    <property type="match status" value="1"/>
</dbReference>
<sequence>MLRLDTIRKTYKTGNFEQKALDGVSINFRSNEFAAILGPSGSGKTTMLNIIGGLDHYDSGDLVIEGISTKKYTSRDWDTYRNNRIGFVFQSYNLIPHQTILSNVELALTLSGIPAAQRKERAIAALTEVGLKEHIHKKPNQLSGGQMQRVAIARALINNPEILLADEPTGALDTKTSIQVMDLLTNIAKDRLVIMVTHNPELAHQYANRIVQLQDGKITADSHPFALDEQEGVVQRTIRKAKMSLRTAISLSFSNLMTKKARTFITALAGSIGIIGIAAILSLANGINLYIEDVERETLSLYPLTIQQSGIDLTSMMSEHGQSTQVKDKKDEQGVSEISMIKDMFSYQKQNDMTALKTYLETHETAISPYVNTIQYTYNITPQIYLKDTDKTIEQVNPDLLFNTANDPAQNMSAMMGMGNFTSMNAFHELPQETKMYENQYEVVAGRWAKEYDEMVLVLSSSGKVSDFVLYSMGINDREELRNLLEDSQNGKKVKVEKEKTVTKHSYETLLSPKFKVILPADKYRYDEKHKIWNDESKNKKYMKKIIANGVELKIVGIVKPESDAAISSLSSGINYSPKLTSYLMKEAEKQKIVQEQLKNPTINVFTGKSFQQENNDQQPKLEFADVVSIDEQKIQNAFKMDTSAFDMSKIRVKVDKFEIPNDELPKVNANMEEVFASVASQVQIPTDQLSTIFSSLMMNFISEELKNGVSDPTQMSQDLNTYLAKPEVQAQIGQQLGSAIDTTKLSKQLSKALQTEMEGVMQTYVKQMSTLVEKQIQRQSQQVMQQLMAQLPAQLKNSIQIDTTAFQDAFQMNMSEEELMNFLNTLMNPVVTTYERNMTALGYADVNTPQQVNIYPLNFQSKQNILNFLDRYNADLKKQGKDPIHYTDLVGTMMTSVTDIVNTISAALIAFVAISLIVSSIMIGVITYISVIERKKEIGILRALGASKHNIRSVFNAETLIVGFAAGMLGVFVTALLCIPANIIVEKEFAIENIAQLPISGAIILVIISMVLTYIAGLFPASAAARKDPVEALRSE</sequence>
<evidence type="ECO:0000256" key="7">
    <source>
        <dbReference type="ARBA" id="ARBA00022989"/>
    </source>
</evidence>
<dbReference type="SUPFAM" id="SSF52540">
    <property type="entry name" value="P-loop containing nucleoside triphosphate hydrolases"/>
    <property type="match status" value="1"/>
</dbReference>
<dbReference type="InterPro" id="IPR003439">
    <property type="entry name" value="ABC_transporter-like_ATP-bd"/>
</dbReference>
<dbReference type="EMBL" id="SMBP01000006">
    <property type="protein sequence ID" value="TCU60556.1"/>
    <property type="molecule type" value="Genomic_DNA"/>
</dbReference>
<keyword evidence="4 10" id="KW-0812">Transmembrane</keyword>
<feature type="transmembrane region" description="Helical" evidence="10">
    <location>
        <begin position="905"/>
        <end position="933"/>
    </location>
</feature>
<keyword evidence="3" id="KW-1003">Cell membrane</keyword>
<comment type="caution">
    <text evidence="12">The sequence shown here is derived from an EMBL/GenBank/DDBJ whole genome shotgun (WGS) entry which is preliminary data.</text>
</comment>
<dbReference type="CDD" id="cd03255">
    <property type="entry name" value="ABC_MJ0796_LolCDE_FtsE"/>
    <property type="match status" value="1"/>
</dbReference>
<evidence type="ECO:0000256" key="1">
    <source>
        <dbReference type="ARBA" id="ARBA00004429"/>
    </source>
</evidence>
<keyword evidence="5" id="KW-0547">Nucleotide-binding</keyword>
<dbReference type="InterPro" id="IPR003838">
    <property type="entry name" value="ABC3_permease_C"/>
</dbReference>
<dbReference type="Gene3D" id="3.40.50.300">
    <property type="entry name" value="P-loop containing nucleotide triphosphate hydrolases"/>
    <property type="match status" value="1"/>
</dbReference>
<dbReference type="PROSITE" id="PS00211">
    <property type="entry name" value="ABC_TRANSPORTER_1"/>
    <property type="match status" value="1"/>
</dbReference>
<dbReference type="GO" id="GO:0005524">
    <property type="term" value="F:ATP binding"/>
    <property type="evidence" value="ECO:0007669"/>
    <property type="project" value="UniProtKB-KW"/>
</dbReference>
<dbReference type="InterPro" id="IPR017871">
    <property type="entry name" value="ABC_transporter-like_CS"/>
</dbReference>
<gene>
    <name evidence="12" type="ORF">EDD61_10665</name>
</gene>
<keyword evidence="13" id="KW-1185">Reference proteome</keyword>
<keyword evidence="8 10" id="KW-0472">Membrane</keyword>
<evidence type="ECO:0000256" key="8">
    <source>
        <dbReference type="ARBA" id="ARBA00023136"/>
    </source>
</evidence>
<dbReference type="SMART" id="SM00382">
    <property type="entry name" value="AAA"/>
    <property type="match status" value="1"/>
</dbReference>
<feature type="domain" description="ABC transporter" evidence="11">
    <location>
        <begin position="2"/>
        <end position="240"/>
    </location>
</feature>
<evidence type="ECO:0000256" key="2">
    <source>
        <dbReference type="ARBA" id="ARBA00022448"/>
    </source>
</evidence>
<dbReference type="Pfam" id="PF02687">
    <property type="entry name" value="FtsX"/>
    <property type="match status" value="1"/>
</dbReference>
<protein>
    <submittedName>
        <fullName evidence="12">ABC-type lipoprotein export system ATPase subunit</fullName>
    </submittedName>
</protein>
<dbReference type="PANTHER" id="PTHR42798:SF6">
    <property type="entry name" value="CELL DIVISION ATP-BINDING PROTEIN FTSE"/>
    <property type="match status" value="1"/>
</dbReference>
<organism evidence="12 13">
    <name type="scientific">Longicatena caecimuris</name>
    <dbReference type="NCBI Taxonomy" id="1796635"/>
    <lineage>
        <taxon>Bacteria</taxon>
        <taxon>Bacillati</taxon>
        <taxon>Bacillota</taxon>
        <taxon>Erysipelotrichia</taxon>
        <taxon>Erysipelotrichales</taxon>
        <taxon>Erysipelotrichaceae</taxon>
        <taxon>Longicatena</taxon>
    </lineage>
</organism>
<dbReference type="FunFam" id="3.40.50.300:FF:000032">
    <property type="entry name" value="Export ABC transporter ATP-binding protein"/>
    <property type="match status" value="1"/>
</dbReference>
<feature type="transmembrane region" description="Helical" evidence="10">
    <location>
        <begin position="961"/>
        <end position="986"/>
    </location>
</feature>
<comment type="subcellular location">
    <subcellularLocation>
        <location evidence="1">Cell inner membrane</location>
        <topology evidence="1">Multi-pass membrane protein</topology>
    </subcellularLocation>
</comment>
<dbReference type="GO" id="GO:0022857">
    <property type="term" value="F:transmembrane transporter activity"/>
    <property type="evidence" value="ECO:0007669"/>
    <property type="project" value="UniProtKB-ARBA"/>
</dbReference>
<name>A0A4R3TGR0_9FIRM</name>
<keyword evidence="12" id="KW-0449">Lipoprotein</keyword>
<feature type="transmembrane region" description="Helical" evidence="10">
    <location>
        <begin position="264"/>
        <end position="284"/>
    </location>
</feature>
<comment type="similarity">
    <text evidence="9">Belongs to the ABC transporter superfamily. Macrolide exporter (TC 3.A.1.122) family.</text>
</comment>
<dbReference type="GO" id="GO:0005886">
    <property type="term" value="C:plasma membrane"/>
    <property type="evidence" value="ECO:0007669"/>
    <property type="project" value="UniProtKB-SubCell"/>
</dbReference>
<evidence type="ECO:0000313" key="13">
    <source>
        <dbReference type="Proteomes" id="UP000295773"/>
    </source>
</evidence>
<dbReference type="InterPro" id="IPR017911">
    <property type="entry name" value="MacB-like_ATP-bd"/>
</dbReference>
<dbReference type="PROSITE" id="PS50893">
    <property type="entry name" value="ABC_TRANSPORTER_2"/>
    <property type="match status" value="1"/>
</dbReference>
<reference evidence="12 13" key="1">
    <citation type="submission" date="2019-03" db="EMBL/GenBank/DDBJ databases">
        <title>Genomic Encyclopedia of Type Strains, Phase IV (KMG-IV): sequencing the most valuable type-strain genomes for metagenomic binning, comparative biology and taxonomic classification.</title>
        <authorList>
            <person name="Goeker M."/>
        </authorList>
    </citation>
    <scope>NUCLEOTIDE SEQUENCE [LARGE SCALE GENOMIC DNA]</scope>
    <source>
        <strain evidence="12 13">DSM 29481</strain>
    </source>
</reference>
<dbReference type="Pfam" id="PF00005">
    <property type="entry name" value="ABC_tran"/>
    <property type="match status" value="1"/>
</dbReference>
<accession>A0A4R3TGR0</accession>
<evidence type="ECO:0000256" key="10">
    <source>
        <dbReference type="SAM" id="Phobius"/>
    </source>
</evidence>
<dbReference type="InterPro" id="IPR003593">
    <property type="entry name" value="AAA+_ATPase"/>
</dbReference>
<evidence type="ECO:0000256" key="5">
    <source>
        <dbReference type="ARBA" id="ARBA00022741"/>
    </source>
</evidence>
<feature type="transmembrane region" description="Helical" evidence="10">
    <location>
        <begin position="998"/>
        <end position="1020"/>
    </location>
</feature>
<dbReference type="Proteomes" id="UP000295773">
    <property type="component" value="Unassembled WGS sequence"/>
</dbReference>
<dbReference type="InterPro" id="IPR027417">
    <property type="entry name" value="P-loop_NTPase"/>
</dbReference>
<evidence type="ECO:0000256" key="3">
    <source>
        <dbReference type="ARBA" id="ARBA00022475"/>
    </source>
</evidence>
<evidence type="ECO:0000256" key="6">
    <source>
        <dbReference type="ARBA" id="ARBA00022840"/>
    </source>
</evidence>
<dbReference type="GO" id="GO:0098796">
    <property type="term" value="C:membrane protein complex"/>
    <property type="evidence" value="ECO:0007669"/>
    <property type="project" value="UniProtKB-ARBA"/>
</dbReference>
<evidence type="ECO:0000256" key="9">
    <source>
        <dbReference type="ARBA" id="ARBA00038388"/>
    </source>
</evidence>
<keyword evidence="6" id="KW-0067">ATP-binding</keyword>
<dbReference type="RefSeq" id="WP_132224346.1">
    <property type="nucleotide sequence ID" value="NZ_JAOBSS010000006.1"/>
</dbReference>
<evidence type="ECO:0000313" key="12">
    <source>
        <dbReference type="EMBL" id="TCU60556.1"/>
    </source>
</evidence>
<keyword evidence="2" id="KW-0813">Transport</keyword>
<proteinExistence type="inferred from homology"/>
<evidence type="ECO:0000256" key="4">
    <source>
        <dbReference type="ARBA" id="ARBA00022692"/>
    </source>
</evidence>
<dbReference type="AlphaFoldDB" id="A0A4R3TGR0"/>
<keyword evidence="7 10" id="KW-1133">Transmembrane helix</keyword>